<dbReference type="GO" id="GO:0005737">
    <property type="term" value="C:cytoplasm"/>
    <property type="evidence" value="ECO:0007669"/>
    <property type="project" value="UniProtKB-SubCell"/>
</dbReference>
<dbReference type="Proteomes" id="UP000632828">
    <property type="component" value="Unassembled WGS sequence"/>
</dbReference>
<feature type="domain" description="Helix-hairpin-helix DNA-binding motif class 1" evidence="7">
    <location>
        <begin position="107"/>
        <end position="126"/>
    </location>
</feature>
<dbReference type="AlphaFoldDB" id="A0A8J6ULM9"/>
<dbReference type="SUPFAM" id="SSF50249">
    <property type="entry name" value="Nucleic acid-binding proteins"/>
    <property type="match status" value="1"/>
</dbReference>
<name>A0A8J6ULM9_9BACT</name>
<comment type="function">
    <text evidence="6">The RuvA-RuvB-RuvC complex processes Holliday junction (HJ) DNA during genetic recombination and DNA repair, while the RuvA-RuvB complex plays an important role in the rescue of blocked DNA replication forks via replication fork reversal (RFR). RuvA specifically binds to HJ cruciform DNA, conferring on it an open structure. The RuvB hexamer acts as an ATP-dependent pump, pulling dsDNA into and through the RuvAB complex. HJ branch migration allows RuvC to scan DNA until it finds its consensus sequence, where it cleaves and resolves the cruciform DNA.</text>
</comment>
<dbReference type="GO" id="GO:0006310">
    <property type="term" value="P:DNA recombination"/>
    <property type="evidence" value="ECO:0007669"/>
    <property type="project" value="UniProtKB-UniRule"/>
</dbReference>
<dbReference type="InterPro" id="IPR003583">
    <property type="entry name" value="Hlx-hairpin-Hlx_DNA-bd_motif"/>
</dbReference>
<evidence type="ECO:0000256" key="3">
    <source>
        <dbReference type="ARBA" id="ARBA00023125"/>
    </source>
</evidence>
<dbReference type="InterPro" id="IPR011114">
    <property type="entry name" value="RuvA_C"/>
</dbReference>
<dbReference type="Pfam" id="PF14520">
    <property type="entry name" value="HHH_5"/>
    <property type="match status" value="1"/>
</dbReference>
<keyword evidence="1 6" id="KW-0963">Cytoplasm</keyword>
<dbReference type="Gene3D" id="2.40.50.140">
    <property type="entry name" value="Nucleic acid-binding proteins"/>
    <property type="match status" value="1"/>
</dbReference>
<dbReference type="Gene3D" id="1.10.150.20">
    <property type="entry name" value="5' to 3' exonuclease, C-terminal subdomain"/>
    <property type="match status" value="1"/>
</dbReference>
<comment type="domain">
    <text evidence="6">Has three domains with a flexible linker between the domains II and III and assumes an 'L' shape. Domain III is highly mobile and contacts RuvB.</text>
</comment>
<evidence type="ECO:0000256" key="4">
    <source>
        <dbReference type="ARBA" id="ARBA00023172"/>
    </source>
</evidence>
<reference evidence="8" key="1">
    <citation type="submission" date="2020-09" db="EMBL/GenBank/DDBJ databases">
        <title>Pelobacter alkaliphilus sp. nov., a novel anaerobic arsenate-reducing bacterium from terrestrial mud volcano.</title>
        <authorList>
            <person name="Khomyakova M.A."/>
            <person name="Merkel A.Y."/>
            <person name="Slobodkin A.I."/>
        </authorList>
    </citation>
    <scope>NUCLEOTIDE SEQUENCE</scope>
    <source>
        <strain evidence="8">M08fum</strain>
    </source>
</reference>
<dbReference type="RefSeq" id="WP_191157046.1">
    <property type="nucleotide sequence ID" value="NZ_JACWUN010000015.1"/>
</dbReference>
<evidence type="ECO:0000259" key="7">
    <source>
        <dbReference type="SMART" id="SM00278"/>
    </source>
</evidence>
<dbReference type="CDD" id="cd14332">
    <property type="entry name" value="UBA_RuvA_C"/>
    <property type="match status" value="1"/>
</dbReference>
<dbReference type="GO" id="GO:0000400">
    <property type="term" value="F:four-way junction DNA binding"/>
    <property type="evidence" value="ECO:0007669"/>
    <property type="project" value="UniProtKB-UniRule"/>
</dbReference>
<dbReference type="InterPro" id="IPR013849">
    <property type="entry name" value="DNA_helicase_Holl-junc_RuvA_I"/>
</dbReference>
<evidence type="ECO:0000313" key="8">
    <source>
        <dbReference type="EMBL" id="MBD1401432.1"/>
    </source>
</evidence>
<sequence length="199" mass="21086">MIALLSGQLAHRAPDHIIIDVGGVGYQLHIPLSTFYRLPETGPVRLQVYTNVREDAIVLFGFLTTAEKDLFTLLISVSGVGPKLGITILSHIAPAELALALSQGDVTRLIAIPGIGKKSAERLVLELQDKAGAYALSAAISVPSADANTSDSHHQDALSALVNLGYKESLARQALKNLKSAPGTPLEQILKAALQILLK</sequence>
<organism evidence="8 9">
    <name type="scientific">Pelovirga terrestris</name>
    <dbReference type="NCBI Taxonomy" id="2771352"/>
    <lineage>
        <taxon>Bacteria</taxon>
        <taxon>Pseudomonadati</taxon>
        <taxon>Thermodesulfobacteriota</taxon>
        <taxon>Desulfuromonadia</taxon>
        <taxon>Geobacterales</taxon>
        <taxon>Geobacteraceae</taxon>
        <taxon>Pelovirga</taxon>
    </lineage>
</organism>
<evidence type="ECO:0000256" key="1">
    <source>
        <dbReference type="ARBA" id="ARBA00022490"/>
    </source>
</evidence>
<dbReference type="SUPFAM" id="SSF46929">
    <property type="entry name" value="DNA helicase RuvA subunit, C-terminal domain"/>
    <property type="match status" value="1"/>
</dbReference>
<comment type="subunit">
    <text evidence="6">Homotetramer. Forms an RuvA(8)-RuvB(12)-Holliday junction (HJ) complex. HJ DNA is sandwiched between 2 RuvA tetramers; dsDNA enters through RuvA and exits via RuvB. An RuvB hexamer assembles on each DNA strand where it exits the tetramer. Each RuvB hexamer is contacted by two RuvA subunits (via domain III) on 2 adjacent RuvB subunits; this complex drives branch migration. In the full resolvosome a probable DNA-RuvA(4)-RuvB(12)-RuvC(2) complex forms which resolves the HJ.</text>
</comment>
<comment type="caution">
    <text evidence="6">Lacks conserved residue(s) required for the propagation of feature annotation.</text>
</comment>
<dbReference type="SUPFAM" id="SSF47781">
    <property type="entry name" value="RuvA domain 2-like"/>
    <property type="match status" value="1"/>
</dbReference>
<keyword evidence="9" id="KW-1185">Reference proteome</keyword>
<dbReference type="Gene3D" id="1.10.8.10">
    <property type="entry name" value="DNA helicase RuvA subunit, C-terminal domain"/>
    <property type="match status" value="1"/>
</dbReference>
<dbReference type="GO" id="GO:0048476">
    <property type="term" value="C:Holliday junction resolvase complex"/>
    <property type="evidence" value="ECO:0007669"/>
    <property type="project" value="UniProtKB-UniRule"/>
</dbReference>
<dbReference type="GO" id="GO:0006281">
    <property type="term" value="P:DNA repair"/>
    <property type="evidence" value="ECO:0007669"/>
    <property type="project" value="UniProtKB-UniRule"/>
</dbReference>
<comment type="similarity">
    <text evidence="6">Belongs to the RuvA family.</text>
</comment>
<evidence type="ECO:0000313" key="9">
    <source>
        <dbReference type="Proteomes" id="UP000632828"/>
    </source>
</evidence>
<keyword evidence="2 6" id="KW-0227">DNA damage</keyword>
<keyword evidence="4 6" id="KW-0233">DNA recombination</keyword>
<evidence type="ECO:0000256" key="2">
    <source>
        <dbReference type="ARBA" id="ARBA00022763"/>
    </source>
</evidence>
<feature type="domain" description="Helix-hairpin-helix DNA-binding motif class 1" evidence="7">
    <location>
        <begin position="72"/>
        <end position="91"/>
    </location>
</feature>
<proteinExistence type="inferred from homology"/>
<feature type="region of interest" description="Domain III" evidence="6">
    <location>
        <begin position="152"/>
        <end position="199"/>
    </location>
</feature>
<dbReference type="Pfam" id="PF07499">
    <property type="entry name" value="RuvA_C"/>
    <property type="match status" value="1"/>
</dbReference>
<dbReference type="EMBL" id="JACWUN010000015">
    <property type="protein sequence ID" value="MBD1401432.1"/>
    <property type="molecule type" value="Genomic_DNA"/>
</dbReference>
<protein>
    <recommendedName>
        <fullName evidence="6">Holliday junction branch migration complex subunit RuvA</fullName>
    </recommendedName>
</protein>
<dbReference type="InterPro" id="IPR036267">
    <property type="entry name" value="RuvA_C_sf"/>
</dbReference>
<evidence type="ECO:0000256" key="6">
    <source>
        <dbReference type="HAMAP-Rule" id="MF_00031"/>
    </source>
</evidence>
<keyword evidence="5 6" id="KW-0234">DNA repair</keyword>
<dbReference type="Pfam" id="PF01330">
    <property type="entry name" value="RuvA_N"/>
    <property type="match status" value="1"/>
</dbReference>
<dbReference type="InterPro" id="IPR010994">
    <property type="entry name" value="RuvA_2-like"/>
</dbReference>
<dbReference type="SMART" id="SM00278">
    <property type="entry name" value="HhH1"/>
    <property type="match status" value="2"/>
</dbReference>
<gene>
    <name evidence="6 8" type="primary">ruvA</name>
    <name evidence="8" type="ORF">ICT70_12180</name>
</gene>
<comment type="subcellular location">
    <subcellularLocation>
        <location evidence="6">Cytoplasm</location>
    </subcellularLocation>
</comment>
<keyword evidence="3 6" id="KW-0238">DNA-binding</keyword>
<evidence type="ECO:0000256" key="5">
    <source>
        <dbReference type="ARBA" id="ARBA00023204"/>
    </source>
</evidence>
<accession>A0A8J6ULM9</accession>
<dbReference type="GO" id="GO:0009379">
    <property type="term" value="C:Holliday junction helicase complex"/>
    <property type="evidence" value="ECO:0007669"/>
    <property type="project" value="InterPro"/>
</dbReference>
<dbReference type="InterPro" id="IPR000085">
    <property type="entry name" value="RuvA"/>
</dbReference>
<dbReference type="InterPro" id="IPR012340">
    <property type="entry name" value="NA-bd_OB-fold"/>
</dbReference>
<dbReference type="HAMAP" id="MF_00031">
    <property type="entry name" value="DNA_HJ_migration_RuvA"/>
    <property type="match status" value="1"/>
</dbReference>
<dbReference type="NCBIfam" id="TIGR00084">
    <property type="entry name" value="ruvA"/>
    <property type="match status" value="1"/>
</dbReference>
<dbReference type="GO" id="GO:0005524">
    <property type="term" value="F:ATP binding"/>
    <property type="evidence" value="ECO:0007669"/>
    <property type="project" value="InterPro"/>
</dbReference>
<dbReference type="GO" id="GO:0009378">
    <property type="term" value="F:four-way junction helicase activity"/>
    <property type="evidence" value="ECO:0007669"/>
    <property type="project" value="InterPro"/>
</dbReference>
<comment type="caution">
    <text evidence="8">The sequence shown here is derived from an EMBL/GenBank/DDBJ whole genome shotgun (WGS) entry which is preliminary data.</text>
</comment>